<protein>
    <recommendedName>
        <fullName evidence="4">Tetratricopeptide repeat protein</fullName>
    </recommendedName>
</protein>
<proteinExistence type="predicted"/>
<sequence length="391" mass="44289">MKLWLVIFICTGLLGCNTTTEIKKHLKQEVDVTTMFNHALFIPQPVLSEQAIFSLPEHEAQAIQHYVERYKNSNMTKDEILGNFLQAKVANFSYDGATLIAQEALSQQAGNCISLAILSQAYANILGVETRYAKVDSFPMYQKNRHFVLTSSHFKTKLITSTKAQKDDSILLMSGGTVIDYFPNQDSVFSGNARYEDLVAKFYANQAVSALLEANYNMAYSLLSSALEYAPTDPEIINIAALLHKHAGDRASAKRIYDYAIQHRLTSTNLLLNYLSYIPADQVALRDTIQKQLEQSPASPFDTLSLASSYIEKQRYIKAKQLIEPLLLNYHYLPEVYVELGKIAYLEKRYEAASHYFDQAIKKSREAYKKDIYTAKRGMLNQFISNSTDTE</sequence>
<dbReference type="PROSITE" id="PS51257">
    <property type="entry name" value="PROKAR_LIPOPROTEIN"/>
    <property type="match status" value="1"/>
</dbReference>
<dbReference type="SUPFAM" id="SSF48452">
    <property type="entry name" value="TPR-like"/>
    <property type="match status" value="1"/>
</dbReference>
<organism evidence="2 3">
    <name type="scientific">Pseudoalteromonas piscicida</name>
    <dbReference type="NCBI Taxonomy" id="43662"/>
    <lineage>
        <taxon>Bacteria</taxon>
        <taxon>Pseudomonadati</taxon>
        <taxon>Pseudomonadota</taxon>
        <taxon>Gammaproteobacteria</taxon>
        <taxon>Alteromonadales</taxon>
        <taxon>Pseudoalteromonadaceae</taxon>
        <taxon>Pseudoalteromonas</taxon>
    </lineage>
</organism>
<reference evidence="3" key="1">
    <citation type="journal article" date="2019" name="Genome Announc.">
        <title>Draft Genome Sequence of Pseudoalteromonas piscicida Strain 36Y ROTHPW, an Hypersaline Seawater Isolate from the South Coast of Sonora, Mexico.</title>
        <authorList>
            <person name="Sanchez-Diaz R."/>
            <person name="Molina-Garza Z.J."/>
            <person name="Cruz-Suarez L.E."/>
            <person name="Selvin J."/>
            <person name="Kiran G.S."/>
            <person name="Ibarra-Gamez J.C."/>
            <person name="Gomez-Gil B."/>
            <person name="Galaviz-Silva L."/>
        </authorList>
    </citation>
    <scope>NUCLEOTIDE SEQUENCE [LARGE SCALE GENOMIC DNA]</scope>
    <source>
        <strain evidence="3">36Y_RITHPW</strain>
    </source>
</reference>
<keyword evidence="3" id="KW-1185">Reference proteome</keyword>
<keyword evidence="1" id="KW-0802">TPR repeat</keyword>
<evidence type="ECO:0000313" key="2">
    <source>
        <dbReference type="EMBL" id="PCK30675.1"/>
    </source>
</evidence>
<dbReference type="OrthoDB" id="6254323at2"/>
<feature type="repeat" description="TPR" evidence="1">
    <location>
        <begin position="334"/>
        <end position="367"/>
    </location>
</feature>
<dbReference type="RefSeq" id="WP_099643065.1">
    <property type="nucleotide sequence ID" value="NZ_NKHF01000076.1"/>
</dbReference>
<accession>A0A2A5JML6</accession>
<dbReference type="InterPro" id="IPR019734">
    <property type="entry name" value="TPR_rpt"/>
</dbReference>
<comment type="caution">
    <text evidence="2">The sequence shown here is derived from an EMBL/GenBank/DDBJ whole genome shotgun (WGS) entry which is preliminary data.</text>
</comment>
<evidence type="ECO:0000256" key="1">
    <source>
        <dbReference type="PROSITE-ProRule" id="PRU00339"/>
    </source>
</evidence>
<name>A0A2A5JML6_PSEO7</name>
<evidence type="ECO:0000313" key="3">
    <source>
        <dbReference type="Proteomes" id="UP000228621"/>
    </source>
</evidence>
<dbReference type="Gene3D" id="1.25.40.1040">
    <property type="match status" value="1"/>
</dbReference>
<dbReference type="AlphaFoldDB" id="A0A2A5JML6"/>
<dbReference type="EMBL" id="NKHF01000076">
    <property type="protein sequence ID" value="PCK30675.1"/>
    <property type="molecule type" value="Genomic_DNA"/>
</dbReference>
<dbReference type="Proteomes" id="UP000228621">
    <property type="component" value="Unassembled WGS sequence"/>
</dbReference>
<gene>
    <name evidence="2" type="ORF">CEX98_16120</name>
</gene>
<evidence type="ECO:0008006" key="4">
    <source>
        <dbReference type="Google" id="ProtNLM"/>
    </source>
</evidence>
<dbReference type="SMART" id="SM00028">
    <property type="entry name" value="TPR"/>
    <property type="match status" value="3"/>
</dbReference>
<dbReference type="InterPro" id="IPR011990">
    <property type="entry name" value="TPR-like_helical_dom_sf"/>
</dbReference>
<dbReference type="Gene3D" id="1.25.40.10">
    <property type="entry name" value="Tetratricopeptide repeat domain"/>
    <property type="match status" value="1"/>
</dbReference>
<dbReference type="PROSITE" id="PS50005">
    <property type="entry name" value="TPR"/>
    <property type="match status" value="1"/>
</dbReference>